<protein>
    <submittedName>
        <fullName evidence="1">Uncharacterized protein</fullName>
    </submittedName>
</protein>
<evidence type="ECO:0000313" key="1">
    <source>
        <dbReference type="EMBL" id="KKM28198.1"/>
    </source>
</evidence>
<dbReference type="AlphaFoldDB" id="A0A0F9L1T9"/>
<gene>
    <name evidence="1" type="ORF">LCGC14_1566970</name>
</gene>
<name>A0A0F9L1T9_9ZZZZ</name>
<organism evidence="1">
    <name type="scientific">marine sediment metagenome</name>
    <dbReference type="NCBI Taxonomy" id="412755"/>
    <lineage>
        <taxon>unclassified sequences</taxon>
        <taxon>metagenomes</taxon>
        <taxon>ecological metagenomes</taxon>
    </lineage>
</organism>
<reference evidence="1" key="1">
    <citation type="journal article" date="2015" name="Nature">
        <title>Complex archaea that bridge the gap between prokaryotes and eukaryotes.</title>
        <authorList>
            <person name="Spang A."/>
            <person name="Saw J.H."/>
            <person name="Jorgensen S.L."/>
            <person name="Zaremba-Niedzwiedzka K."/>
            <person name="Martijn J."/>
            <person name="Lind A.E."/>
            <person name="van Eijk R."/>
            <person name="Schleper C."/>
            <person name="Guy L."/>
            <person name="Ettema T.J."/>
        </authorList>
    </citation>
    <scope>NUCLEOTIDE SEQUENCE</scope>
</reference>
<sequence length="68" mass="7913">MFVYDMSNEQDIITFCKECNVVHVTGVLQWFEDNPDTSVEFFAVCSACEQKIEYYEDIILDGDMLLCN</sequence>
<comment type="caution">
    <text evidence="1">The sequence shown here is derived from an EMBL/GenBank/DDBJ whole genome shotgun (WGS) entry which is preliminary data.</text>
</comment>
<dbReference type="EMBL" id="LAZR01012170">
    <property type="protein sequence ID" value="KKM28198.1"/>
    <property type="molecule type" value="Genomic_DNA"/>
</dbReference>
<accession>A0A0F9L1T9</accession>
<proteinExistence type="predicted"/>
<feature type="non-terminal residue" evidence="1">
    <location>
        <position position="68"/>
    </location>
</feature>